<dbReference type="PANTHER" id="PTHR42678">
    <property type="entry name" value="AMIDASE"/>
    <property type="match status" value="1"/>
</dbReference>
<evidence type="ECO:0000256" key="1">
    <source>
        <dbReference type="SAM" id="MobiDB-lite"/>
    </source>
</evidence>
<proteinExistence type="predicted"/>
<keyword evidence="4" id="KW-1185">Reference proteome</keyword>
<dbReference type="PANTHER" id="PTHR42678:SF34">
    <property type="entry name" value="OS04G0183300 PROTEIN"/>
    <property type="match status" value="1"/>
</dbReference>
<evidence type="ECO:0000313" key="4">
    <source>
        <dbReference type="Proteomes" id="UP001302676"/>
    </source>
</evidence>
<dbReference type="SUPFAM" id="SSF75304">
    <property type="entry name" value="Amidase signature (AS) enzymes"/>
    <property type="match status" value="1"/>
</dbReference>
<protein>
    <submittedName>
        <fullName evidence="3">Amidase signature domain-containing protein</fullName>
    </submittedName>
</protein>
<dbReference type="InterPro" id="IPR036928">
    <property type="entry name" value="AS_sf"/>
</dbReference>
<dbReference type="InterPro" id="IPR023631">
    <property type="entry name" value="Amidase_dom"/>
</dbReference>
<dbReference type="Gene3D" id="3.90.1300.10">
    <property type="entry name" value="Amidase signature (AS) domain"/>
    <property type="match status" value="1"/>
</dbReference>
<dbReference type="GeneID" id="87819907"/>
<dbReference type="AlphaFoldDB" id="A0AAN6V6X8"/>
<dbReference type="EMBL" id="MU853568">
    <property type="protein sequence ID" value="KAK4145511.1"/>
    <property type="molecule type" value="Genomic_DNA"/>
</dbReference>
<gene>
    <name evidence="3" type="ORF">C8A04DRAFT_35776</name>
</gene>
<feature type="region of interest" description="Disordered" evidence="1">
    <location>
        <begin position="160"/>
        <end position="180"/>
    </location>
</feature>
<accession>A0AAN6V6X8</accession>
<dbReference type="Proteomes" id="UP001302676">
    <property type="component" value="Unassembled WGS sequence"/>
</dbReference>
<evidence type="ECO:0000313" key="3">
    <source>
        <dbReference type="EMBL" id="KAK4145511.1"/>
    </source>
</evidence>
<evidence type="ECO:0000259" key="2">
    <source>
        <dbReference type="Pfam" id="PF01425"/>
    </source>
</evidence>
<dbReference type="Pfam" id="PF01425">
    <property type="entry name" value="Amidase"/>
    <property type="match status" value="1"/>
</dbReference>
<name>A0AAN6V6X8_9PEZI</name>
<reference evidence="3" key="2">
    <citation type="submission" date="2023-05" db="EMBL/GenBank/DDBJ databases">
        <authorList>
            <consortium name="Lawrence Berkeley National Laboratory"/>
            <person name="Steindorff A."/>
            <person name="Hensen N."/>
            <person name="Bonometti L."/>
            <person name="Westerberg I."/>
            <person name="Brannstrom I.O."/>
            <person name="Guillou S."/>
            <person name="Cros-Aarteil S."/>
            <person name="Calhoun S."/>
            <person name="Haridas S."/>
            <person name="Kuo A."/>
            <person name="Mondo S."/>
            <person name="Pangilinan J."/>
            <person name="Riley R."/>
            <person name="Labutti K."/>
            <person name="Andreopoulos B."/>
            <person name="Lipzen A."/>
            <person name="Chen C."/>
            <person name="Yanf M."/>
            <person name="Daum C."/>
            <person name="Ng V."/>
            <person name="Clum A."/>
            <person name="Ohm R."/>
            <person name="Martin F."/>
            <person name="Silar P."/>
            <person name="Natvig D."/>
            <person name="Lalanne C."/>
            <person name="Gautier V."/>
            <person name="Ament-Velasquez S.L."/>
            <person name="Kruys A."/>
            <person name="Hutchinson M.I."/>
            <person name="Powell A.J."/>
            <person name="Barry K."/>
            <person name="Miller A.N."/>
            <person name="Grigoriev I.V."/>
            <person name="Debuchy R."/>
            <person name="Gladieux P."/>
            <person name="Thoren M.H."/>
            <person name="Johannesson H."/>
        </authorList>
    </citation>
    <scope>NUCLEOTIDE SEQUENCE</scope>
    <source>
        <strain evidence="3">CBS 141.50</strain>
    </source>
</reference>
<sequence>MVSFDVRTATASQLQELLQGGSVTSEDIVEEYLQHIDKHNDRLRALVEVAPKDRVLSIARQLDEERRGGSTRGPLHGTPIIVKDNIATHPDLGLRTTGGSFAFLDLVPFETASAVRRLTDAGCIVIGKANLSVRTTVAGMPCGWSALGGQTQSPYVQGGWDPREKFGGHSGPGGSSSGSATSVAAGFAPLSVGTETWGSLIMPATRANVFTLKPSRGVVPMDGIMPVNDIYDIAGPMAKSASDITVLLDAMIDIGAPHRPDGGYASKATASWRGLRLGAVDTANWRLDEMLAEPDDNLFQQQEEDLAKEYSKLKDDGHNFVRGFDYFLLQMKSSTVKTVAELVEFNKAHAHLEMPLGEAPLKLPIKTSYSTRSKTEPWTETQTLGRVREGEKCAGQEGVDRYLDENGINILLGPADSWLTDFACVAGYPSASLPLSFWKKNGRPFGVIALTRKHREDPLVQLMSAWESVFPCITPPTL</sequence>
<feature type="domain" description="Amidase" evidence="2">
    <location>
        <begin position="27"/>
        <end position="307"/>
    </location>
</feature>
<dbReference type="RefSeq" id="XP_062638882.1">
    <property type="nucleotide sequence ID" value="XM_062783294.1"/>
</dbReference>
<comment type="caution">
    <text evidence="3">The sequence shown here is derived from an EMBL/GenBank/DDBJ whole genome shotgun (WGS) entry which is preliminary data.</text>
</comment>
<organism evidence="3 4">
    <name type="scientific">Dichotomopilus funicola</name>
    <dbReference type="NCBI Taxonomy" id="1934379"/>
    <lineage>
        <taxon>Eukaryota</taxon>
        <taxon>Fungi</taxon>
        <taxon>Dikarya</taxon>
        <taxon>Ascomycota</taxon>
        <taxon>Pezizomycotina</taxon>
        <taxon>Sordariomycetes</taxon>
        <taxon>Sordariomycetidae</taxon>
        <taxon>Sordariales</taxon>
        <taxon>Chaetomiaceae</taxon>
        <taxon>Dichotomopilus</taxon>
    </lineage>
</organism>
<reference evidence="3" key="1">
    <citation type="journal article" date="2023" name="Mol. Phylogenet. Evol.">
        <title>Genome-scale phylogeny and comparative genomics of the fungal order Sordariales.</title>
        <authorList>
            <person name="Hensen N."/>
            <person name="Bonometti L."/>
            <person name="Westerberg I."/>
            <person name="Brannstrom I.O."/>
            <person name="Guillou S."/>
            <person name="Cros-Aarteil S."/>
            <person name="Calhoun S."/>
            <person name="Haridas S."/>
            <person name="Kuo A."/>
            <person name="Mondo S."/>
            <person name="Pangilinan J."/>
            <person name="Riley R."/>
            <person name="LaButti K."/>
            <person name="Andreopoulos B."/>
            <person name="Lipzen A."/>
            <person name="Chen C."/>
            <person name="Yan M."/>
            <person name="Daum C."/>
            <person name="Ng V."/>
            <person name="Clum A."/>
            <person name="Steindorff A."/>
            <person name="Ohm R.A."/>
            <person name="Martin F."/>
            <person name="Silar P."/>
            <person name="Natvig D.O."/>
            <person name="Lalanne C."/>
            <person name="Gautier V."/>
            <person name="Ament-Velasquez S.L."/>
            <person name="Kruys A."/>
            <person name="Hutchinson M.I."/>
            <person name="Powell A.J."/>
            <person name="Barry K."/>
            <person name="Miller A.N."/>
            <person name="Grigoriev I.V."/>
            <person name="Debuchy R."/>
            <person name="Gladieux P."/>
            <person name="Hiltunen Thoren M."/>
            <person name="Johannesson H."/>
        </authorList>
    </citation>
    <scope>NUCLEOTIDE SEQUENCE</scope>
    <source>
        <strain evidence="3">CBS 141.50</strain>
    </source>
</reference>